<comment type="similarity">
    <text evidence="1">Belongs to the UDP-glycosyltransferase family.</text>
</comment>
<reference evidence="6" key="1">
    <citation type="submission" date="2019-11" db="EMBL/GenBank/DDBJ databases">
        <authorList>
            <person name="Liu Y."/>
            <person name="Hou J."/>
            <person name="Li T.-Q."/>
            <person name="Guan C.-H."/>
            <person name="Wu X."/>
            <person name="Wu H.-Z."/>
            <person name="Ling F."/>
            <person name="Zhang R."/>
            <person name="Shi X.-G."/>
            <person name="Ren J.-P."/>
            <person name="Chen E.-F."/>
            <person name="Sun J.-M."/>
        </authorList>
    </citation>
    <scope>NUCLEOTIDE SEQUENCE</scope>
    <source>
        <strain evidence="6">Adult_tree_wgs_1</strain>
        <tissue evidence="6">Leaves</tissue>
    </source>
</reference>
<dbReference type="AlphaFoldDB" id="A0A834HAR8"/>
<dbReference type="GO" id="GO:0080043">
    <property type="term" value="F:quercetin 3-O-glucosyltransferase activity"/>
    <property type="evidence" value="ECO:0007669"/>
    <property type="project" value="TreeGrafter"/>
</dbReference>
<dbReference type="Pfam" id="PF03372">
    <property type="entry name" value="Exo_endo_phos"/>
    <property type="match status" value="1"/>
</dbReference>
<protein>
    <recommendedName>
        <fullName evidence="5">Endonuclease/exonuclease/phosphatase domain-containing protein</fullName>
    </recommendedName>
</protein>
<evidence type="ECO:0000313" key="6">
    <source>
        <dbReference type="EMBL" id="KAF7149658.1"/>
    </source>
</evidence>
<dbReference type="InterPro" id="IPR036691">
    <property type="entry name" value="Endo/exonu/phosph_ase_sf"/>
</dbReference>
<keyword evidence="2" id="KW-0328">Glycosyltransferase</keyword>
<dbReference type="Gene3D" id="3.60.10.10">
    <property type="entry name" value="Endonuclease/exonuclease/phosphatase"/>
    <property type="match status" value="1"/>
</dbReference>
<evidence type="ECO:0000256" key="1">
    <source>
        <dbReference type="ARBA" id="ARBA00009995"/>
    </source>
</evidence>
<dbReference type="Gene3D" id="3.40.50.2000">
    <property type="entry name" value="Glycogen Phosphorylase B"/>
    <property type="match status" value="2"/>
</dbReference>
<organism evidence="6 7">
    <name type="scientific">Rhododendron simsii</name>
    <name type="common">Sims's rhododendron</name>
    <dbReference type="NCBI Taxonomy" id="118357"/>
    <lineage>
        <taxon>Eukaryota</taxon>
        <taxon>Viridiplantae</taxon>
        <taxon>Streptophyta</taxon>
        <taxon>Embryophyta</taxon>
        <taxon>Tracheophyta</taxon>
        <taxon>Spermatophyta</taxon>
        <taxon>Magnoliopsida</taxon>
        <taxon>eudicotyledons</taxon>
        <taxon>Gunneridae</taxon>
        <taxon>Pentapetalae</taxon>
        <taxon>asterids</taxon>
        <taxon>Ericales</taxon>
        <taxon>Ericaceae</taxon>
        <taxon>Ericoideae</taxon>
        <taxon>Rhodoreae</taxon>
        <taxon>Rhododendron</taxon>
    </lineage>
</organism>
<dbReference type="GO" id="GO:0080044">
    <property type="term" value="F:quercetin 7-O-glucosyltransferase activity"/>
    <property type="evidence" value="ECO:0007669"/>
    <property type="project" value="TreeGrafter"/>
</dbReference>
<evidence type="ECO:0000259" key="5">
    <source>
        <dbReference type="Pfam" id="PF03372"/>
    </source>
</evidence>
<sequence>MDVSAQILLVTFPAQGHINPSLQFAKRLVEMGVQVTFLMAISAVNRITKSAAAPQGITFLGFSDGYDDGFIAGMDFEVYMTDLRRRGSEAVATAITASRGNGKPIVHVVYTTLLPWVSHAAHDLHVPSTLLWIQPATILDIYYYSFYGYGDVLSENKISDPSWSIELPGLPRLTGRDLPSFLCAANAYKSPLPLYKEHIDTLDEEKNPKILVNSFNALESKALQAIKKLNFVAIGPLILSAFLDGKDPSDISFGGDLLEKSKDYIDWLDSKPRGSVIYVAFGSTSVLEEKQSEEVARGLLDCGRPFLWVMGGKGNEMTCRARERENLEGCLQGGRFGYWMMASTPVFRRGSWANSDGRTEDNRRDESCGDLAVIEGGGGLADDSVINLNGKSLKLGDLIKGNYHDKGRKDFERGIGAQTDMSGSVGLGGLGGRNGGDKGILMLGNNNMGLELEEQVGRSACVLGLEKVINKESGGQSMEGPSHGFFAVVDQFRHHVWGWKLLADLGIYPSTDMRDPRDLWVEVSQLVADREKPWVIMGDFNAITSNNEKLGGRDEEEWELRDFKDFIGTNQLIDIGYVGHSFTWSNKRGGSQNIRIRLDGALVNAEWRIACPDGVLRHLHPWRSDH</sequence>
<dbReference type="GO" id="GO:0009813">
    <property type="term" value="P:flavonoid biosynthetic process"/>
    <property type="evidence" value="ECO:0007669"/>
    <property type="project" value="UniProtKB-KW"/>
</dbReference>
<keyword evidence="7" id="KW-1185">Reference proteome</keyword>
<dbReference type="CDD" id="cd03784">
    <property type="entry name" value="GT1_Gtf-like"/>
    <property type="match status" value="1"/>
</dbReference>
<dbReference type="SUPFAM" id="SSF53756">
    <property type="entry name" value="UDP-Glycosyltransferase/glycogen phosphorylase"/>
    <property type="match status" value="1"/>
</dbReference>
<dbReference type="Proteomes" id="UP000626092">
    <property type="component" value="Unassembled WGS sequence"/>
</dbReference>
<evidence type="ECO:0000256" key="4">
    <source>
        <dbReference type="ARBA" id="ARBA00023241"/>
    </source>
</evidence>
<dbReference type="PANTHER" id="PTHR11926">
    <property type="entry name" value="GLUCOSYL/GLUCURONOSYL TRANSFERASES"/>
    <property type="match status" value="1"/>
</dbReference>
<feature type="domain" description="Endonuclease/exonuclease/phosphatase" evidence="5">
    <location>
        <begin position="504"/>
        <end position="626"/>
    </location>
</feature>
<evidence type="ECO:0000256" key="2">
    <source>
        <dbReference type="ARBA" id="ARBA00022676"/>
    </source>
</evidence>
<evidence type="ECO:0000256" key="3">
    <source>
        <dbReference type="ARBA" id="ARBA00022679"/>
    </source>
</evidence>
<dbReference type="InterPro" id="IPR002213">
    <property type="entry name" value="UDP_glucos_trans"/>
</dbReference>
<keyword evidence="3" id="KW-0808">Transferase</keyword>
<dbReference type="SUPFAM" id="SSF56219">
    <property type="entry name" value="DNase I-like"/>
    <property type="match status" value="1"/>
</dbReference>
<evidence type="ECO:0000313" key="7">
    <source>
        <dbReference type="Proteomes" id="UP000626092"/>
    </source>
</evidence>
<dbReference type="InterPro" id="IPR005135">
    <property type="entry name" value="Endo/exonuclease/phosphatase"/>
</dbReference>
<dbReference type="OrthoDB" id="5835829at2759"/>
<comment type="caution">
    <text evidence="6">The sequence shown here is derived from an EMBL/GenBank/DDBJ whole genome shotgun (WGS) entry which is preliminary data.</text>
</comment>
<name>A0A834HAR8_RHOSS</name>
<accession>A0A834HAR8</accession>
<dbReference type="PANTHER" id="PTHR11926:SF870">
    <property type="entry name" value="UDP-GLYCOSYLTRANSFERASE 75B1"/>
    <property type="match status" value="1"/>
</dbReference>
<proteinExistence type="inferred from homology"/>
<keyword evidence="4" id="KW-0284">Flavonoid biosynthesis</keyword>
<gene>
    <name evidence="6" type="ORF">RHSIM_Rhsim02G0067400</name>
</gene>
<dbReference type="EMBL" id="WJXA01000002">
    <property type="protein sequence ID" value="KAF7149658.1"/>
    <property type="molecule type" value="Genomic_DNA"/>
</dbReference>